<comment type="caution">
    <text evidence="2">The sequence shown here is derived from an EMBL/GenBank/DDBJ whole genome shotgun (WGS) entry which is preliminary data.</text>
</comment>
<dbReference type="PRINTS" id="PR00111">
    <property type="entry name" value="ABHYDROLASE"/>
</dbReference>
<accession>A0ABS6Z281</accession>
<feature type="domain" description="AB hydrolase-1" evidence="1">
    <location>
        <begin position="26"/>
        <end position="130"/>
    </location>
</feature>
<dbReference type="PANTHER" id="PTHR43798">
    <property type="entry name" value="MONOACYLGLYCEROL LIPASE"/>
    <property type="match status" value="1"/>
</dbReference>
<protein>
    <submittedName>
        <fullName evidence="2">Alpha/beta fold hydrolase</fullName>
    </submittedName>
</protein>
<dbReference type="InterPro" id="IPR029058">
    <property type="entry name" value="AB_hydrolase_fold"/>
</dbReference>
<dbReference type="SUPFAM" id="SSF53474">
    <property type="entry name" value="alpha/beta-Hydrolases"/>
    <property type="match status" value="1"/>
</dbReference>
<dbReference type="Gene3D" id="3.40.50.1820">
    <property type="entry name" value="alpha/beta hydrolase"/>
    <property type="match status" value="1"/>
</dbReference>
<sequence>MRHAPVTENGDLIRWVEIPGVEPARLYLHGLGSSSPVYWAAAAAHPLLTGRRSLLLDLLGFGISDRPTDFTYTLEAHADAVAAALDAAEVTGAEVVAHSLGGAVAILLAARHPQLVSKLVLVDAVLDPAPPVPGPGSSGIAAFTEEEFLADGWRQTEQRVGPFWWATMRLAGREALYRTTVHRARGTTPSLREHLMELPVPRTCLHPAADGTPAGAERLTASGVTVRAVPDCGHNIMFDNPEAFAHATATALGDG</sequence>
<evidence type="ECO:0000313" key="3">
    <source>
        <dbReference type="Proteomes" id="UP000812013"/>
    </source>
</evidence>
<name>A0ABS6Z281_9ACTN</name>
<dbReference type="InterPro" id="IPR050266">
    <property type="entry name" value="AB_hydrolase_sf"/>
</dbReference>
<dbReference type="PANTHER" id="PTHR43798:SF5">
    <property type="entry name" value="MONOACYLGLYCEROL LIPASE ABHD6"/>
    <property type="match status" value="1"/>
</dbReference>
<evidence type="ECO:0000259" key="1">
    <source>
        <dbReference type="Pfam" id="PF00561"/>
    </source>
</evidence>
<dbReference type="RefSeq" id="WP_219665429.1">
    <property type="nucleotide sequence ID" value="NZ_WTFF01000024.1"/>
</dbReference>
<keyword evidence="3" id="KW-1185">Reference proteome</keyword>
<dbReference type="Proteomes" id="UP000812013">
    <property type="component" value="Unassembled WGS sequence"/>
</dbReference>
<organism evidence="2 3">
    <name type="scientific">Streptomyces bambusae</name>
    <dbReference type="NCBI Taxonomy" id="1550616"/>
    <lineage>
        <taxon>Bacteria</taxon>
        <taxon>Bacillati</taxon>
        <taxon>Actinomycetota</taxon>
        <taxon>Actinomycetes</taxon>
        <taxon>Kitasatosporales</taxon>
        <taxon>Streptomycetaceae</taxon>
        <taxon>Streptomyces</taxon>
    </lineage>
</organism>
<dbReference type="EMBL" id="WTFF01000024">
    <property type="protein sequence ID" value="MBW5481509.1"/>
    <property type="molecule type" value="Genomic_DNA"/>
</dbReference>
<dbReference type="Pfam" id="PF00561">
    <property type="entry name" value="Abhydrolase_1"/>
    <property type="match status" value="1"/>
</dbReference>
<reference evidence="2 3" key="1">
    <citation type="submission" date="2019-12" db="EMBL/GenBank/DDBJ databases">
        <title>Genome sequence of Streptomyces bambusae.</title>
        <authorList>
            <person name="Bansal K."/>
            <person name="Choksket S."/>
            <person name="Korpole S."/>
            <person name="Patil P.B."/>
        </authorList>
    </citation>
    <scope>NUCLEOTIDE SEQUENCE [LARGE SCALE GENOMIC DNA]</scope>
    <source>
        <strain evidence="2 3">SK60</strain>
    </source>
</reference>
<dbReference type="InterPro" id="IPR000073">
    <property type="entry name" value="AB_hydrolase_1"/>
</dbReference>
<proteinExistence type="predicted"/>
<gene>
    <name evidence="2" type="ORF">GPJ59_06320</name>
</gene>
<evidence type="ECO:0000313" key="2">
    <source>
        <dbReference type="EMBL" id="MBW5481509.1"/>
    </source>
</evidence>
<keyword evidence="2" id="KW-0378">Hydrolase</keyword>
<dbReference type="GO" id="GO:0016787">
    <property type="term" value="F:hydrolase activity"/>
    <property type="evidence" value="ECO:0007669"/>
    <property type="project" value="UniProtKB-KW"/>
</dbReference>